<protein>
    <submittedName>
        <fullName evidence="2">Uncharacterized protein</fullName>
    </submittedName>
</protein>
<dbReference type="Proteomes" id="UP000193689">
    <property type="component" value="Unassembled WGS sequence"/>
</dbReference>
<accession>A0A1Y2E4T0</accession>
<dbReference type="AlphaFoldDB" id="A0A1Y2E4T0"/>
<dbReference type="GeneID" id="63770165"/>
<feature type="region of interest" description="Disordered" evidence="1">
    <location>
        <begin position="135"/>
        <end position="158"/>
    </location>
</feature>
<comment type="caution">
    <text evidence="2">The sequence shown here is derived from an EMBL/GenBank/DDBJ whole genome shotgun (WGS) entry which is preliminary data.</text>
</comment>
<evidence type="ECO:0000313" key="2">
    <source>
        <dbReference type="EMBL" id="ORY66573.1"/>
    </source>
</evidence>
<gene>
    <name evidence="2" type="ORF">BCR38DRAFT_183241</name>
</gene>
<name>A0A1Y2E4T0_9PEZI</name>
<evidence type="ECO:0000313" key="3">
    <source>
        <dbReference type="Proteomes" id="UP000193689"/>
    </source>
</evidence>
<evidence type="ECO:0000256" key="1">
    <source>
        <dbReference type="SAM" id="MobiDB-lite"/>
    </source>
</evidence>
<reference evidence="2 3" key="1">
    <citation type="submission" date="2016-07" db="EMBL/GenBank/DDBJ databases">
        <title>Pervasive Adenine N6-methylation of Active Genes in Fungi.</title>
        <authorList>
            <consortium name="DOE Joint Genome Institute"/>
            <person name="Mondo S.J."/>
            <person name="Dannebaum R.O."/>
            <person name="Kuo R.C."/>
            <person name="Labutti K."/>
            <person name="Haridas S."/>
            <person name="Kuo A."/>
            <person name="Salamov A."/>
            <person name="Ahrendt S.R."/>
            <person name="Lipzen A."/>
            <person name="Sullivan W."/>
            <person name="Andreopoulos W.B."/>
            <person name="Clum A."/>
            <person name="Lindquist E."/>
            <person name="Daum C."/>
            <person name="Ramamoorthy G.K."/>
            <person name="Gryganskyi A."/>
            <person name="Culley D."/>
            <person name="Magnuson J.K."/>
            <person name="James T.Y."/>
            <person name="O'Malley M.A."/>
            <person name="Stajich J.E."/>
            <person name="Spatafora J.W."/>
            <person name="Visel A."/>
            <person name="Grigoriev I.V."/>
        </authorList>
    </citation>
    <scope>NUCLEOTIDE SEQUENCE [LARGE SCALE GENOMIC DNA]</scope>
    <source>
        <strain evidence="2 3">CBS 129021</strain>
    </source>
</reference>
<keyword evidence="3" id="KW-1185">Reference proteome</keyword>
<proteinExistence type="predicted"/>
<sequence>MTSQHPSWPHPVPVDPQTREALAAIAHTRAALSLFPSWPRHHNQYSALNTQHNDPTSQYQQPSVHHPAFPTRQLCCQRCRRSDGLTQMPDPTQQKRVYFKCAICSNTAAGKSSFVCWADGNGVYKENPVCDCGDSDGDGGPRAREEWEEEEEGVENGVEEGRGEVEACVDGVGWERSIKTTGIGLGKRKRLVYKCATGSCGFRASVPPEMGDATGAERRKDSGVGM</sequence>
<feature type="region of interest" description="Disordered" evidence="1">
    <location>
        <begin position="207"/>
        <end position="226"/>
    </location>
</feature>
<dbReference type="EMBL" id="MCFJ01000005">
    <property type="protein sequence ID" value="ORY66573.1"/>
    <property type="molecule type" value="Genomic_DNA"/>
</dbReference>
<dbReference type="InParanoid" id="A0A1Y2E4T0"/>
<feature type="compositionally biased region" description="Basic and acidic residues" evidence="1">
    <location>
        <begin position="215"/>
        <end position="226"/>
    </location>
</feature>
<dbReference type="RefSeq" id="XP_040717537.1">
    <property type="nucleotide sequence ID" value="XM_040853953.1"/>
</dbReference>
<organism evidence="2 3">
    <name type="scientific">Pseudomassariella vexata</name>
    <dbReference type="NCBI Taxonomy" id="1141098"/>
    <lineage>
        <taxon>Eukaryota</taxon>
        <taxon>Fungi</taxon>
        <taxon>Dikarya</taxon>
        <taxon>Ascomycota</taxon>
        <taxon>Pezizomycotina</taxon>
        <taxon>Sordariomycetes</taxon>
        <taxon>Xylariomycetidae</taxon>
        <taxon>Amphisphaeriales</taxon>
        <taxon>Pseudomassariaceae</taxon>
        <taxon>Pseudomassariella</taxon>
    </lineage>
</organism>
<feature type="compositionally biased region" description="Acidic residues" evidence="1">
    <location>
        <begin position="146"/>
        <end position="158"/>
    </location>
</feature>